<comment type="caution">
    <text evidence="2">The sequence shown here is derived from an EMBL/GenBank/DDBJ whole genome shotgun (WGS) entry which is preliminary data.</text>
</comment>
<dbReference type="InterPro" id="IPR047197">
    <property type="entry name" value="THYN1-like_EVE"/>
</dbReference>
<dbReference type="CDD" id="cd21133">
    <property type="entry name" value="EVE"/>
    <property type="match status" value="1"/>
</dbReference>
<proteinExistence type="predicted"/>
<organism evidence="2 3">
    <name type="scientific">Pseudomonas petrae</name>
    <dbReference type="NCBI Taxonomy" id="2912190"/>
    <lineage>
        <taxon>Bacteria</taxon>
        <taxon>Pseudomonadati</taxon>
        <taxon>Pseudomonadota</taxon>
        <taxon>Gammaproteobacteria</taxon>
        <taxon>Pseudomonadales</taxon>
        <taxon>Pseudomonadaceae</taxon>
        <taxon>Pseudomonas</taxon>
    </lineage>
</organism>
<dbReference type="Proteomes" id="UP001162905">
    <property type="component" value="Unassembled WGS sequence"/>
</dbReference>
<evidence type="ECO:0000313" key="3">
    <source>
        <dbReference type="Proteomes" id="UP001162905"/>
    </source>
</evidence>
<dbReference type="Pfam" id="PF01878">
    <property type="entry name" value="EVE"/>
    <property type="match status" value="1"/>
</dbReference>
<dbReference type="Gene3D" id="3.10.590.10">
    <property type="entry name" value="ph1033 like domains"/>
    <property type="match status" value="1"/>
</dbReference>
<accession>A0ABS9HYR8</accession>
<protein>
    <submittedName>
        <fullName evidence="2">EVE domain-containing protein</fullName>
    </submittedName>
</protein>
<evidence type="ECO:0000313" key="2">
    <source>
        <dbReference type="EMBL" id="MCF7540703.1"/>
    </source>
</evidence>
<dbReference type="InterPro" id="IPR002740">
    <property type="entry name" value="EVE_domain"/>
</dbReference>
<dbReference type="EMBL" id="JAKJXH010000001">
    <property type="protein sequence ID" value="MCF7540703.1"/>
    <property type="molecule type" value="Genomic_DNA"/>
</dbReference>
<keyword evidence="3" id="KW-1185">Reference proteome</keyword>
<dbReference type="SUPFAM" id="SSF88697">
    <property type="entry name" value="PUA domain-like"/>
    <property type="match status" value="1"/>
</dbReference>
<name>A0ABS9HYR8_9PSED</name>
<dbReference type="PANTHER" id="PTHR14087:SF7">
    <property type="entry name" value="THYMOCYTE NUCLEAR PROTEIN 1"/>
    <property type="match status" value="1"/>
</dbReference>
<gene>
    <name evidence="2" type="ORF">L4G47_00510</name>
</gene>
<evidence type="ECO:0000259" key="1">
    <source>
        <dbReference type="Pfam" id="PF01878"/>
    </source>
</evidence>
<feature type="domain" description="EVE" evidence="1">
    <location>
        <begin position="2"/>
        <end position="146"/>
    </location>
</feature>
<reference evidence="2" key="1">
    <citation type="submission" date="2022-01" db="EMBL/GenBank/DDBJ databases">
        <title>Pseudomonas sp. nov. isolated from Antarctic regolith.</title>
        <authorList>
            <person name="Novakova D."/>
            <person name="Sedlar K."/>
        </authorList>
    </citation>
    <scope>NUCLEOTIDE SEQUENCE</scope>
    <source>
        <strain evidence="2">P2647</strain>
    </source>
</reference>
<dbReference type="PANTHER" id="PTHR14087">
    <property type="entry name" value="THYMOCYTE NUCLEAR PROTEIN 1"/>
    <property type="match status" value="1"/>
</dbReference>
<dbReference type="RefSeq" id="WP_237250023.1">
    <property type="nucleotide sequence ID" value="NZ_JAKJXE010000006.1"/>
</dbReference>
<sequence>MAYWLMKSEPDELSISGLKKLGHTRWDGVRNYQARNFLRAMAVGDQFFFYHSSCPEPGIAGIGKIVKAAYPDPTALDGKSPYFDAKATEEKNTWSALDVAFVEAFPNVLGLGFLKQQAALEQMPLVQKGSRLSVMPVTDEQWAAVLGLR</sequence>
<dbReference type="InterPro" id="IPR015947">
    <property type="entry name" value="PUA-like_sf"/>
</dbReference>
<dbReference type="InterPro" id="IPR052181">
    <property type="entry name" value="5hmC_binding"/>
</dbReference>